<dbReference type="EMBL" id="CP042909">
    <property type="protein sequence ID" value="QJA06392.1"/>
    <property type="molecule type" value="Genomic_DNA"/>
</dbReference>
<dbReference type="RefSeq" id="WP_168719742.1">
    <property type="nucleotide sequence ID" value="NZ_CP042909.1"/>
</dbReference>
<gene>
    <name evidence="10" type="primary">cobO</name>
    <name evidence="10" type="ORF">FVE67_06045</name>
</gene>
<comment type="catalytic activity">
    <reaction evidence="8">
        <text>2 cob(II)yrinate a,c diamide + reduced [electron-transfer flavoprotein] + 2 ATP = 2 adenosylcob(III)yrinate a,c-diamide + 2 triphosphate + oxidized [electron-transfer flavoprotein] + 3 H(+)</text>
        <dbReference type="Rhea" id="RHEA:11528"/>
        <dbReference type="Rhea" id="RHEA-COMP:10685"/>
        <dbReference type="Rhea" id="RHEA-COMP:10686"/>
        <dbReference type="ChEBI" id="CHEBI:15378"/>
        <dbReference type="ChEBI" id="CHEBI:18036"/>
        <dbReference type="ChEBI" id="CHEBI:30616"/>
        <dbReference type="ChEBI" id="CHEBI:57692"/>
        <dbReference type="ChEBI" id="CHEBI:58307"/>
        <dbReference type="ChEBI" id="CHEBI:58503"/>
        <dbReference type="ChEBI" id="CHEBI:58537"/>
        <dbReference type="EC" id="2.5.1.17"/>
    </reaction>
</comment>
<evidence type="ECO:0000256" key="9">
    <source>
        <dbReference type="ARBA" id="ARBA00048692"/>
    </source>
</evidence>
<comment type="function">
    <text evidence="4">Required for both de novo synthesis of the corrin ring for the assimilation of exogenous corrinoids. Participates in the adenosylation of a variety of incomplete and complete corrinoids.</text>
</comment>
<dbReference type="KEGG" id="tmai:FVE67_06045"/>
<evidence type="ECO:0000256" key="3">
    <source>
        <dbReference type="ARBA" id="ARBA00012454"/>
    </source>
</evidence>
<comment type="catalytic activity">
    <reaction evidence="9">
        <text>2 cob(II)alamin + reduced [electron-transfer flavoprotein] + 2 ATP = 2 adenosylcob(III)alamin + 2 triphosphate + oxidized [electron-transfer flavoprotein] + 3 H(+)</text>
        <dbReference type="Rhea" id="RHEA:28671"/>
        <dbReference type="Rhea" id="RHEA-COMP:10685"/>
        <dbReference type="Rhea" id="RHEA-COMP:10686"/>
        <dbReference type="ChEBI" id="CHEBI:15378"/>
        <dbReference type="ChEBI" id="CHEBI:16304"/>
        <dbReference type="ChEBI" id="CHEBI:18036"/>
        <dbReference type="ChEBI" id="CHEBI:18408"/>
        <dbReference type="ChEBI" id="CHEBI:30616"/>
        <dbReference type="ChEBI" id="CHEBI:57692"/>
        <dbReference type="ChEBI" id="CHEBI:58307"/>
        <dbReference type="EC" id="2.5.1.17"/>
    </reaction>
</comment>
<dbReference type="EC" id="2.5.1.17" evidence="3"/>
<accession>A0A6H1WT78</accession>
<dbReference type="PIRSF" id="PIRSF015617">
    <property type="entry name" value="Adensltrnsf_CobA"/>
    <property type="match status" value="1"/>
</dbReference>
<dbReference type="Gene3D" id="3.40.50.300">
    <property type="entry name" value="P-loop containing nucleotide triphosphate hydrolases"/>
    <property type="match status" value="1"/>
</dbReference>
<dbReference type="NCBIfam" id="TIGR00708">
    <property type="entry name" value="cobA"/>
    <property type="match status" value="1"/>
</dbReference>
<dbReference type="GO" id="GO:0009236">
    <property type="term" value="P:cobalamin biosynthetic process"/>
    <property type="evidence" value="ECO:0007669"/>
    <property type="project" value="InterPro"/>
</dbReference>
<evidence type="ECO:0000256" key="1">
    <source>
        <dbReference type="ARBA" id="ARBA00005121"/>
    </source>
</evidence>
<evidence type="ECO:0000256" key="5">
    <source>
        <dbReference type="ARBA" id="ARBA00031529"/>
    </source>
</evidence>
<dbReference type="GO" id="GO:0005524">
    <property type="term" value="F:ATP binding"/>
    <property type="evidence" value="ECO:0007669"/>
    <property type="project" value="InterPro"/>
</dbReference>
<comment type="pathway">
    <text evidence="1">Cofactor biosynthesis; adenosylcobalamin biosynthesis; adenosylcobalamin from cob(II)yrinate a,c-diamide: step 2/7.</text>
</comment>
<protein>
    <recommendedName>
        <fullName evidence="3">corrinoid adenosyltransferase</fullName>
        <ecNumber evidence="3">2.5.1.17</ecNumber>
    </recommendedName>
    <alternativeName>
        <fullName evidence="5">Cob(II)alamin adenosyltransferase</fullName>
    </alternativeName>
    <alternativeName>
        <fullName evidence="7">Cob(II)yrinic acid a,c-diamide adenosyltransferase</fullName>
    </alternativeName>
    <alternativeName>
        <fullName evidence="6">Cobinamide/cobalamin adenosyltransferase</fullName>
    </alternativeName>
</protein>
<evidence type="ECO:0000313" key="11">
    <source>
        <dbReference type="Proteomes" id="UP000501253"/>
    </source>
</evidence>
<keyword evidence="10" id="KW-0808">Transferase</keyword>
<evidence type="ECO:0000313" key="10">
    <source>
        <dbReference type="EMBL" id="QJA06392.1"/>
    </source>
</evidence>
<dbReference type="InterPro" id="IPR027417">
    <property type="entry name" value="P-loop_NTPase"/>
</dbReference>
<organism evidence="10 11">
    <name type="scientific">Thermosulfurimonas marina</name>
    <dbReference type="NCBI Taxonomy" id="2047767"/>
    <lineage>
        <taxon>Bacteria</taxon>
        <taxon>Pseudomonadati</taxon>
        <taxon>Thermodesulfobacteriota</taxon>
        <taxon>Thermodesulfobacteria</taxon>
        <taxon>Thermodesulfobacteriales</taxon>
        <taxon>Thermodesulfobacteriaceae</taxon>
        <taxon>Thermosulfurimonas</taxon>
    </lineage>
</organism>
<keyword evidence="11" id="KW-1185">Reference proteome</keyword>
<name>A0A6H1WT78_9BACT</name>
<dbReference type="SUPFAM" id="SSF52540">
    <property type="entry name" value="P-loop containing nucleoside triphosphate hydrolases"/>
    <property type="match status" value="1"/>
</dbReference>
<dbReference type="GO" id="GO:0008817">
    <property type="term" value="F:corrinoid adenosyltransferase activity"/>
    <property type="evidence" value="ECO:0007669"/>
    <property type="project" value="UniProtKB-EC"/>
</dbReference>
<dbReference type="Proteomes" id="UP000501253">
    <property type="component" value="Chromosome"/>
</dbReference>
<dbReference type="InterPro" id="IPR003724">
    <property type="entry name" value="CblAdoTrfase_CobA"/>
</dbReference>
<dbReference type="PANTHER" id="PTHR46638:SF1">
    <property type="entry name" value="CORRINOID ADENOSYLTRANSFERASE"/>
    <property type="match status" value="1"/>
</dbReference>
<evidence type="ECO:0000256" key="7">
    <source>
        <dbReference type="ARBA" id="ARBA00033354"/>
    </source>
</evidence>
<evidence type="ECO:0000256" key="6">
    <source>
        <dbReference type="ARBA" id="ARBA00033334"/>
    </source>
</evidence>
<dbReference type="AlphaFoldDB" id="A0A6H1WT78"/>
<proteinExistence type="inferred from homology"/>
<comment type="similarity">
    <text evidence="2">Belongs to the Cob(I)alamin adenosyltransferase family.</text>
</comment>
<sequence>MGLDFRGYVQVYTGEGKGKTTAALGLALRALGAGLRVAFLQFLKKGEYSEICALRRFEPQVLVRQYHSGGFVRGEPSEEVRRAAVLGWEEARGLLLSGDFQVVILDEANVALSLGLIPLSEVLEALSRRPARVEVVFTGRGAPEALMEMADLVTEMRAVKHYYAQGVRARRGIEY</sequence>
<dbReference type="NCBIfam" id="NF004637">
    <property type="entry name" value="PRK05986.1"/>
    <property type="match status" value="1"/>
</dbReference>
<dbReference type="PANTHER" id="PTHR46638">
    <property type="entry name" value="CORRINOID ADENOSYLTRANSFERASE"/>
    <property type="match status" value="1"/>
</dbReference>
<reference evidence="10 11" key="1">
    <citation type="submission" date="2019-08" db="EMBL/GenBank/DDBJ databases">
        <title>Complete genome sequence of Thermosulfurimonas marina SU872T, an anaerobic thermophilic chemolithoautotrophic bacterium isolated from a shallow marine hydrothermal vent.</title>
        <authorList>
            <person name="Allioux M."/>
            <person name="Jebbar M."/>
            <person name="Slobodkina G."/>
            <person name="Slobodkin A."/>
            <person name="Moalic Y."/>
            <person name="Frolova A."/>
            <person name="Shao Z."/>
            <person name="Alain K."/>
        </authorList>
    </citation>
    <scope>NUCLEOTIDE SEQUENCE [LARGE SCALE GENOMIC DNA]</scope>
    <source>
        <strain evidence="10 11">SU872</strain>
    </source>
</reference>
<evidence type="ECO:0000256" key="4">
    <source>
        <dbReference type="ARBA" id="ARBA00024929"/>
    </source>
</evidence>
<evidence type="ECO:0000256" key="8">
    <source>
        <dbReference type="ARBA" id="ARBA00048555"/>
    </source>
</evidence>
<dbReference type="Pfam" id="PF02572">
    <property type="entry name" value="CobA_CobO_BtuR"/>
    <property type="match status" value="1"/>
</dbReference>
<evidence type="ECO:0000256" key="2">
    <source>
        <dbReference type="ARBA" id="ARBA00007487"/>
    </source>
</evidence>